<dbReference type="PROSITE" id="PS00018">
    <property type="entry name" value="EF_HAND_1"/>
    <property type="match status" value="1"/>
</dbReference>
<feature type="region of interest" description="Disordered" evidence="1">
    <location>
        <begin position="30"/>
        <end position="51"/>
    </location>
</feature>
<organism evidence="2 3">
    <name type="scientific">Trifolium subterraneum</name>
    <name type="common">Subterranean clover</name>
    <dbReference type="NCBI Taxonomy" id="3900"/>
    <lineage>
        <taxon>Eukaryota</taxon>
        <taxon>Viridiplantae</taxon>
        <taxon>Streptophyta</taxon>
        <taxon>Embryophyta</taxon>
        <taxon>Tracheophyta</taxon>
        <taxon>Spermatophyta</taxon>
        <taxon>Magnoliopsida</taxon>
        <taxon>eudicotyledons</taxon>
        <taxon>Gunneridae</taxon>
        <taxon>Pentapetalae</taxon>
        <taxon>rosids</taxon>
        <taxon>fabids</taxon>
        <taxon>Fabales</taxon>
        <taxon>Fabaceae</taxon>
        <taxon>Papilionoideae</taxon>
        <taxon>50 kb inversion clade</taxon>
        <taxon>NPAAA clade</taxon>
        <taxon>Hologalegina</taxon>
        <taxon>IRL clade</taxon>
        <taxon>Trifolieae</taxon>
        <taxon>Trifolium</taxon>
    </lineage>
</organism>
<sequence>MLQCVGGAIDNNGNGKVSGRDLNLLKKRRHENELNEAANQPLPDDDDDAFE</sequence>
<name>A0A2Z6PHL6_TRISU</name>
<dbReference type="EMBL" id="DF974103">
    <property type="protein sequence ID" value="GAU45149.1"/>
    <property type="molecule type" value="Genomic_DNA"/>
</dbReference>
<keyword evidence="3" id="KW-1185">Reference proteome</keyword>
<dbReference type="InterPro" id="IPR018247">
    <property type="entry name" value="EF_Hand_1_Ca_BS"/>
</dbReference>
<reference evidence="3" key="1">
    <citation type="journal article" date="2017" name="Front. Plant Sci.">
        <title>Climate Clever Clovers: New Paradigm to Reduce the Environmental Footprint of Ruminants by Breeding Low Methanogenic Forages Utilizing Haplotype Variation.</title>
        <authorList>
            <person name="Kaur P."/>
            <person name="Appels R."/>
            <person name="Bayer P.E."/>
            <person name="Keeble-Gagnere G."/>
            <person name="Wang J."/>
            <person name="Hirakawa H."/>
            <person name="Shirasawa K."/>
            <person name="Vercoe P."/>
            <person name="Stefanova K."/>
            <person name="Durmic Z."/>
            <person name="Nichols P."/>
            <person name="Revell C."/>
            <person name="Isobe S.N."/>
            <person name="Edwards D."/>
            <person name="Erskine W."/>
        </authorList>
    </citation>
    <scope>NUCLEOTIDE SEQUENCE [LARGE SCALE GENOMIC DNA]</scope>
    <source>
        <strain evidence="3">cv. Daliak</strain>
    </source>
</reference>
<evidence type="ECO:0000313" key="2">
    <source>
        <dbReference type="EMBL" id="GAU45149.1"/>
    </source>
</evidence>
<proteinExistence type="predicted"/>
<dbReference type="AlphaFoldDB" id="A0A2Z6PHL6"/>
<dbReference type="Proteomes" id="UP000242715">
    <property type="component" value="Unassembled WGS sequence"/>
</dbReference>
<gene>
    <name evidence="2" type="ORF">TSUD_253820</name>
</gene>
<accession>A0A2Z6PHL6</accession>
<evidence type="ECO:0000313" key="3">
    <source>
        <dbReference type="Proteomes" id="UP000242715"/>
    </source>
</evidence>
<protein>
    <recommendedName>
        <fullName evidence="4">EF-hand domain-containing protein</fullName>
    </recommendedName>
</protein>
<evidence type="ECO:0000256" key="1">
    <source>
        <dbReference type="SAM" id="MobiDB-lite"/>
    </source>
</evidence>
<evidence type="ECO:0008006" key="4">
    <source>
        <dbReference type="Google" id="ProtNLM"/>
    </source>
</evidence>